<accession>A0A6L9XUM0</accession>
<dbReference type="Proteomes" id="UP000474967">
    <property type="component" value="Unassembled WGS sequence"/>
</dbReference>
<gene>
    <name evidence="3" type="ORF">G3T36_04370</name>
</gene>
<keyword evidence="1" id="KW-0812">Transmembrane</keyword>
<dbReference type="EMBL" id="JAAGWY010000001">
    <property type="protein sequence ID" value="NEN05101.1"/>
    <property type="molecule type" value="Genomic_DNA"/>
</dbReference>
<evidence type="ECO:0000259" key="2">
    <source>
        <dbReference type="Pfam" id="PF18893"/>
    </source>
</evidence>
<organism evidence="3 4">
    <name type="scientific">Leifsonia tongyongensis</name>
    <dbReference type="NCBI Taxonomy" id="1268043"/>
    <lineage>
        <taxon>Bacteria</taxon>
        <taxon>Bacillati</taxon>
        <taxon>Actinomycetota</taxon>
        <taxon>Actinomycetes</taxon>
        <taxon>Micrococcales</taxon>
        <taxon>Microbacteriaceae</taxon>
        <taxon>Leifsonia</taxon>
    </lineage>
</organism>
<keyword evidence="4" id="KW-1185">Reference proteome</keyword>
<reference evidence="3 4" key="1">
    <citation type="journal article" date="2014" name="J. Microbiol.">
        <title>Diaminobutyricibacter tongyongensis gen. nov., sp. nov. and Homoserinibacter gongjuensis gen. nov., sp. nov. belong to the family Microbacteriaceae.</title>
        <authorList>
            <person name="Kim S.J."/>
            <person name="Ahn J.H."/>
            <person name="Weon H.Y."/>
            <person name="Hamada M."/>
            <person name="Suzuki K."/>
            <person name="Kwon S.W."/>
        </authorList>
    </citation>
    <scope>NUCLEOTIDE SEQUENCE [LARGE SCALE GENOMIC DNA]</scope>
    <source>
        <strain evidence="3 4">NBRC 108724</strain>
    </source>
</reference>
<dbReference type="AlphaFoldDB" id="A0A6L9XUM0"/>
<dbReference type="Pfam" id="PF18893">
    <property type="entry name" value="DUF5652"/>
    <property type="match status" value="1"/>
</dbReference>
<keyword evidence="1" id="KW-1133">Transmembrane helix</keyword>
<name>A0A6L9XUM0_9MICO</name>
<dbReference type="RefSeq" id="WP_163288216.1">
    <property type="nucleotide sequence ID" value="NZ_JAAGWY010000001.1"/>
</dbReference>
<evidence type="ECO:0000313" key="4">
    <source>
        <dbReference type="Proteomes" id="UP000474967"/>
    </source>
</evidence>
<feature type="domain" description="DUF5652" evidence="2">
    <location>
        <begin position="50"/>
        <end position="103"/>
    </location>
</feature>
<keyword evidence="1" id="KW-0472">Membrane</keyword>
<evidence type="ECO:0000313" key="3">
    <source>
        <dbReference type="EMBL" id="NEN05101.1"/>
    </source>
</evidence>
<comment type="caution">
    <text evidence="3">The sequence shown here is derived from an EMBL/GenBank/DDBJ whole genome shotgun (WGS) entry which is preliminary data.</text>
</comment>
<feature type="transmembrane region" description="Helical" evidence="1">
    <location>
        <begin position="75"/>
        <end position="96"/>
    </location>
</feature>
<proteinExistence type="predicted"/>
<evidence type="ECO:0000256" key="1">
    <source>
        <dbReference type="SAM" id="Phobius"/>
    </source>
</evidence>
<protein>
    <recommendedName>
        <fullName evidence="2">DUF5652 domain-containing protein</fullName>
    </recommendedName>
</protein>
<feature type="transmembrane region" description="Helical" evidence="1">
    <location>
        <begin position="48"/>
        <end position="69"/>
    </location>
</feature>
<sequence>MHGARWGYGEAPDHGDWRRAGWDQGGWDHGGWKHGGWDHGEHGRTMPLGMVALIVWSLAWKAASLWRAAKDDSKPWFATLFAVNSAGILDALYIFVISPRAKKSQAEIIDGAEYPLQTHTQET</sequence>
<dbReference type="InterPro" id="IPR043712">
    <property type="entry name" value="DUF5652"/>
</dbReference>